<accession>B9NGZ8</accession>
<dbReference type="InParanoid" id="B9NGZ8"/>
<sequence length="101" mass="11753">MTVENPRFTSFNEKNVGHVIFEDDTKRKEKKENLYLGHMTVEKSKFTSFNEKNVGHVIFGDDTKRKVKGIINIENYPVIEHVLLVDGLKYNLQNISPLCDR</sequence>
<gene>
    <name evidence="1" type="ORF">POPTR_018G080000</name>
</gene>
<dbReference type="AlphaFoldDB" id="B9NGZ8"/>
<name>B9NGZ8_POPTR</name>
<dbReference type="EMBL" id="CM009307">
    <property type="protein sequence ID" value="PNS93281.1"/>
    <property type="molecule type" value="Genomic_DNA"/>
</dbReference>
<keyword evidence="2" id="KW-1185">Reference proteome</keyword>
<reference evidence="1 2" key="1">
    <citation type="journal article" date="2006" name="Science">
        <title>The genome of black cottonwood, Populus trichocarpa (Torr. &amp; Gray).</title>
        <authorList>
            <person name="Tuskan G.A."/>
            <person name="Difazio S."/>
            <person name="Jansson S."/>
            <person name="Bohlmann J."/>
            <person name="Grigoriev I."/>
            <person name="Hellsten U."/>
            <person name="Putnam N."/>
            <person name="Ralph S."/>
            <person name="Rombauts S."/>
            <person name="Salamov A."/>
            <person name="Schein J."/>
            <person name="Sterck L."/>
            <person name="Aerts A."/>
            <person name="Bhalerao R.R."/>
            <person name="Bhalerao R.P."/>
            <person name="Blaudez D."/>
            <person name="Boerjan W."/>
            <person name="Brun A."/>
            <person name="Brunner A."/>
            <person name="Busov V."/>
            <person name="Campbell M."/>
            <person name="Carlson J."/>
            <person name="Chalot M."/>
            <person name="Chapman J."/>
            <person name="Chen G.L."/>
            <person name="Cooper D."/>
            <person name="Coutinho P.M."/>
            <person name="Couturier J."/>
            <person name="Covert S."/>
            <person name="Cronk Q."/>
            <person name="Cunningham R."/>
            <person name="Davis J."/>
            <person name="Degroeve S."/>
            <person name="Dejardin A."/>
            <person name="Depamphilis C."/>
            <person name="Detter J."/>
            <person name="Dirks B."/>
            <person name="Dubchak I."/>
            <person name="Duplessis S."/>
            <person name="Ehlting J."/>
            <person name="Ellis B."/>
            <person name="Gendler K."/>
            <person name="Goodstein D."/>
            <person name="Gribskov M."/>
            <person name="Grimwood J."/>
            <person name="Groover A."/>
            <person name="Gunter L."/>
            <person name="Hamberger B."/>
            <person name="Heinze B."/>
            <person name="Helariutta Y."/>
            <person name="Henrissat B."/>
            <person name="Holligan D."/>
            <person name="Holt R."/>
            <person name="Huang W."/>
            <person name="Islam-Faridi N."/>
            <person name="Jones S."/>
            <person name="Jones-Rhoades M."/>
            <person name="Jorgensen R."/>
            <person name="Joshi C."/>
            <person name="Kangasjarvi J."/>
            <person name="Karlsson J."/>
            <person name="Kelleher C."/>
            <person name="Kirkpatrick R."/>
            <person name="Kirst M."/>
            <person name="Kohler A."/>
            <person name="Kalluri U."/>
            <person name="Larimer F."/>
            <person name="Leebens-Mack J."/>
            <person name="Leple J.C."/>
            <person name="Locascio P."/>
            <person name="Lou Y."/>
            <person name="Lucas S."/>
            <person name="Martin F."/>
            <person name="Montanini B."/>
            <person name="Napoli C."/>
            <person name="Nelson D.R."/>
            <person name="Nelson C."/>
            <person name="Nieminen K."/>
            <person name="Nilsson O."/>
            <person name="Pereda V."/>
            <person name="Peter G."/>
            <person name="Philippe R."/>
            <person name="Pilate G."/>
            <person name="Poliakov A."/>
            <person name="Razumovskaya J."/>
            <person name="Richardson P."/>
            <person name="Rinaldi C."/>
            <person name="Ritland K."/>
            <person name="Rouze P."/>
            <person name="Ryaboy D."/>
            <person name="Schmutz J."/>
            <person name="Schrader J."/>
            <person name="Segerman B."/>
            <person name="Shin H."/>
            <person name="Siddiqui A."/>
            <person name="Sterky F."/>
            <person name="Terry A."/>
            <person name="Tsai C.J."/>
            <person name="Uberbacher E."/>
            <person name="Unneberg P."/>
            <person name="Vahala J."/>
            <person name="Wall K."/>
            <person name="Wessler S."/>
            <person name="Yang G."/>
            <person name="Yin T."/>
            <person name="Douglas C."/>
            <person name="Marra M."/>
            <person name="Sandberg G."/>
            <person name="Van de Peer Y."/>
            <person name="Rokhsar D."/>
        </authorList>
    </citation>
    <scope>NUCLEOTIDE SEQUENCE [LARGE SCALE GENOMIC DNA]</scope>
    <source>
        <strain evidence="2">cv. Nisqually</strain>
    </source>
</reference>
<dbReference type="eggNOG" id="KOG0017">
    <property type="taxonomic scope" value="Eukaryota"/>
</dbReference>
<proteinExistence type="predicted"/>
<dbReference type="Proteomes" id="UP000006729">
    <property type="component" value="Chromosome 18"/>
</dbReference>
<protein>
    <submittedName>
        <fullName evidence="1">Uncharacterized protein</fullName>
    </submittedName>
</protein>
<evidence type="ECO:0000313" key="1">
    <source>
        <dbReference type="EMBL" id="PNS93281.1"/>
    </source>
</evidence>
<dbReference type="HOGENOM" id="CLU_2296501_0_0_1"/>
<evidence type="ECO:0000313" key="2">
    <source>
        <dbReference type="Proteomes" id="UP000006729"/>
    </source>
</evidence>
<organism evidence="1 2">
    <name type="scientific">Populus trichocarpa</name>
    <name type="common">Western balsam poplar</name>
    <name type="synonym">Populus balsamifera subsp. trichocarpa</name>
    <dbReference type="NCBI Taxonomy" id="3694"/>
    <lineage>
        <taxon>Eukaryota</taxon>
        <taxon>Viridiplantae</taxon>
        <taxon>Streptophyta</taxon>
        <taxon>Embryophyta</taxon>
        <taxon>Tracheophyta</taxon>
        <taxon>Spermatophyta</taxon>
        <taxon>Magnoliopsida</taxon>
        <taxon>eudicotyledons</taxon>
        <taxon>Gunneridae</taxon>
        <taxon>Pentapetalae</taxon>
        <taxon>rosids</taxon>
        <taxon>fabids</taxon>
        <taxon>Malpighiales</taxon>
        <taxon>Salicaceae</taxon>
        <taxon>Saliceae</taxon>
        <taxon>Populus</taxon>
    </lineage>
</organism>